<proteinExistence type="predicted"/>
<dbReference type="InterPro" id="IPR050353">
    <property type="entry name" value="PyrK_electron_transfer"/>
</dbReference>
<dbReference type="Gene3D" id="2.40.30.10">
    <property type="entry name" value="Translation factors"/>
    <property type="match status" value="1"/>
</dbReference>
<accession>M1ZXC3</accession>
<dbReference type="PANTHER" id="PTHR43513">
    <property type="entry name" value="DIHYDROOROTATE DEHYDROGENASE B (NAD(+)), ELECTRON TRANSFER SUBUNIT"/>
    <property type="match status" value="1"/>
</dbReference>
<sequence length="118" mass="13210">MIANNVYMPFKSEILDIKKHTDIEYTFRMSYEGEVKPGQFFEVSLPKYGEAPISVCEIGEGYVDLTIRRVGVVTDEIYNYNIGQSLFLRGPYGNGFNLDNYKNKEIVVVAGGTGVAPV</sequence>
<dbReference type="PRINTS" id="PR00410">
    <property type="entry name" value="PHEHYDRXLASE"/>
</dbReference>
<evidence type="ECO:0000313" key="2">
    <source>
        <dbReference type="EMBL" id="EKN42094.1"/>
    </source>
</evidence>
<organism evidence="2 3">
    <name type="scientific">Clostridium botulinum CFSAN001627</name>
    <dbReference type="NCBI Taxonomy" id="1232189"/>
    <lineage>
        <taxon>Bacteria</taxon>
        <taxon>Bacillati</taxon>
        <taxon>Bacillota</taxon>
        <taxon>Clostridia</taxon>
        <taxon>Eubacteriales</taxon>
        <taxon>Clostridiaceae</taxon>
        <taxon>Clostridium</taxon>
    </lineage>
</organism>
<dbReference type="PROSITE" id="PS51384">
    <property type="entry name" value="FAD_FR"/>
    <property type="match status" value="1"/>
</dbReference>
<dbReference type="SUPFAM" id="SSF63380">
    <property type="entry name" value="Riboflavin synthase domain-like"/>
    <property type="match status" value="1"/>
</dbReference>
<dbReference type="Proteomes" id="UP000011944">
    <property type="component" value="Unassembled WGS sequence"/>
</dbReference>
<dbReference type="AlphaFoldDB" id="M1ZXC3"/>
<feature type="non-terminal residue" evidence="2">
    <location>
        <position position="118"/>
    </location>
</feature>
<evidence type="ECO:0000259" key="1">
    <source>
        <dbReference type="PROSITE" id="PS51384"/>
    </source>
</evidence>
<gene>
    <name evidence="2" type="ORF">CFSAN001627_09062</name>
</gene>
<evidence type="ECO:0000313" key="3">
    <source>
        <dbReference type="Proteomes" id="UP000011944"/>
    </source>
</evidence>
<dbReference type="PANTHER" id="PTHR43513:SF1">
    <property type="entry name" value="ANAEROBIC SULFITE REDUCTASE SUBUNIT B"/>
    <property type="match status" value="1"/>
</dbReference>
<name>M1ZXC3_CLOBO</name>
<reference evidence="2 3" key="2">
    <citation type="submission" date="2013-03" db="EMBL/GenBank/DDBJ databases">
        <title>Diversity in Clostridium botulinum.</title>
        <authorList>
            <person name="Timme R.E."/>
            <person name="Allard M."/>
            <person name="Luo Y."/>
            <person name="Strain E."/>
            <person name="Gonzalez-Escalona N."/>
            <person name="Brown E."/>
        </authorList>
    </citation>
    <scope>NUCLEOTIDE SEQUENCE [LARGE SCALE GENOMIC DNA]</scope>
    <source>
        <strain evidence="2 3">CFSAN001627</strain>
    </source>
</reference>
<protein>
    <submittedName>
        <fullName evidence="2">Anaerobic sulfite reductase subunit B</fullName>
    </submittedName>
</protein>
<dbReference type="EMBL" id="AMXI01000506">
    <property type="protein sequence ID" value="EKN42094.1"/>
    <property type="molecule type" value="Genomic_DNA"/>
</dbReference>
<dbReference type="GO" id="GO:0016491">
    <property type="term" value="F:oxidoreductase activity"/>
    <property type="evidence" value="ECO:0007669"/>
    <property type="project" value="InterPro"/>
</dbReference>
<comment type="caution">
    <text evidence="2">The sequence shown here is derived from an EMBL/GenBank/DDBJ whole genome shotgun (WGS) entry which is preliminary data.</text>
</comment>
<dbReference type="SUPFAM" id="SSF52343">
    <property type="entry name" value="Ferredoxin reductase-like, C-terminal NADP-linked domain"/>
    <property type="match status" value="1"/>
</dbReference>
<dbReference type="InterPro" id="IPR039261">
    <property type="entry name" value="FNR_nucleotide-bd"/>
</dbReference>
<reference evidence="2 3" key="1">
    <citation type="submission" date="2012-10" db="EMBL/GenBank/DDBJ databases">
        <authorList>
            <person name="Strain E.A."/>
            <person name="Brown E."/>
            <person name="Allard M.W."/>
            <person name="Gonzalez-Escalona N."/>
            <person name="Timme R."/>
        </authorList>
    </citation>
    <scope>NUCLEOTIDE SEQUENCE [LARGE SCALE GENOMIC DNA]</scope>
    <source>
        <strain evidence="2 3">CFSAN001627</strain>
    </source>
</reference>
<dbReference type="InterPro" id="IPR017938">
    <property type="entry name" value="Riboflavin_synthase-like_b-brl"/>
</dbReference>
<feature type="domain" description="FAD-binding FR-type" evidence="1">
    <location>
        <begin position="7"/>
        <end position="98"/>
    </location>
</feature>
<dbReference type="InterPro" id="IPR017927">
    <property type="entry name" value="FAD-bd_FR_type"/>
</dbReference>